<proteinExistence type="predicted"/>
<feature type="compositionally biased region" description="Basic residues" evidence="6">
    <location>
        <begin position="89"/>
        <end position="99"/>
    </location>
</feature>
<reference evidence="8 9" key="1">
    <citation type="submission" date="2018-11" db="EMBL/GenBank/DDBJ databases">
        <authorList>
            <consortium name="Pathogen Informatics"/>
        </authorList>
    </citation>
    <scope>NUCLEOTIDE SEQUENCE [LARGE SCALE GENOMIC DNA]</scope>
</reference>
<dbReference type="GO" id="GO:0006614">
    <property type="term" value="P:SRP-dependent cotranslational protein targeting to membrane"/>
    <property type="evidence" value="ECO:0007669"/>
    <property type="project" value="InterPro"/>
</dbReference>
<dbReference type="PANTHER" id="PTHR14094:SF9">
    <property type="entry name" value="SIGNAL RECOGNITION PARTICLE SUBUNIT SRP72"/>
    <property type="match status" value="1"/>
</dbReference>
<protein>
    <recommendedName>
        <fullName evidence="7">Signal recognition particle SRP72 subunit RNA-binding domain-containing protein</fullName>
    </recommendedName>
</protein>
<keyword evidence="5" id="KW-0687">Ribonucleoprotein</keyword>
<evidence type="ECO:0000259" key="7">
    <source>
        <dbReference type="Pfam" id="PF08492"/>
    </source>
</evidence>
<organism evidence="8 9">
    <name type="scientific">Dibothriocephalus latus</name>
    <name type="common">Fish tapeworm</name>
    <name type="synonym">Diphyllobothrium latum</name>
    <dbReference type="NCBI Taxonomy" id="60516"/>
    <lineage>
        <taxon>Eukaryota</taxon>
        <taxon>Metazoa</taxon>
        <taxon>Spiralia</taxon>
        <taxon>Lophotrochozoa</taxon>
        <taxon>Platyhelminthes</taxon>
        <taxon>Cestoda</taxon>
        <taxon>Eucestoda</taxon>
        <taxon>Diphyllobothriidea</taxon>
        <taxon>Diphyllobothriidae</taxon>
        <taxon>Dibothriocephalus</taxon>
    </lineage>
</organism>
<sequence length="174" mass="19579">MLALLIQAYSKFDHAKAEAASRDLEFKEKLSEKEVDSLENSFLLGVKSVKKAGRAAAAAATGGTPKTVVTATKETPVQKTPGSGSKKLQQQKKKRKVRLPKNFDPNIPPDPERWLPRRERTGYRGKRRDKRVTSIELFLRLRMAAKIQRLIASIGRPHQETYSSGWTFQLVTGY</sequence>
<keyword evidence="3" id="KW-0963">Cytoplasm</keyword>
<evidence type="ECO:0000256" key="5">
    <source>
        <dbReference type="ARBA" id="ARBA00023274"/>
    </source>
</evidence>
<dbReference type="PANTHER" id="PTHR14094">
    <property type="entry name" value="SIGNAL RECOGNITION PARTICLE 72"/>
    <property type="match status" value="1"/>
</dbReference>
<dbReference type="GO" id="GO:0008312">
    <property type="term" value="F:7S RNA binding"/>
    <property type="evidence" value="ECO:0007669"/>
    <property type="project" value="InterPro"/>
</dbReference>
<dbReference type="Proteomes" id="UP000281553">
    <property type="component" value="Unassembled WGS sequence"/>
</dbReference>
<dbReference type="GO" id="GO:0005783">
    <property type="term" value="C:endoplasmic reticulum"/>
    <property type="evidence" value="ECO:0007669"/>
    <property type="project" value="UniProtKB-SubCell"/>
</dbReference>
<feature type="region of interest" description="Disordered" evidence="6">
    <location>
        <begin position="57"/>
        <end position="116"/>
    </location>
</feature>
<evidence type="ECO:0000256" key="4">
    <source>
        <dbReference type="ARBA" id="ARBA00022824"/>
    </source>
</evidence>
<evidence type="ECO:0000313" key="8">
    <source>
        <dbReference type="EMBL" id="VDN15223.1"/>
    </source>
</evidence>
<feature type="compositionally biased region" description="Low complexity" evidence="6">
    <location>
        <begin position="57"/>
        <end position="73"/>
    </location>
</feature>
<evidence type="ECO:0000256" key="2">
    <source>
        <dbReference type="ARBA" id="ARBA00004496"/>
    </source>
</evidence>
<evidence type="ECO:0000313" key="9">
    <source>
        <dbReference type="Proteomes" id="UP000281553"/>
    </source>
</evidence>
<comment type="subcellular location">
    <subcellularLocation>
        <location evidence="2">Cytoplasm</location>
    </subcellularLocation>
    <subcellularLocation>
        <location evidence="1">Endoplasmic reticulum</location>
    </subcellularLocation>
</comment>
<accession>A0A3P7LW28</accession>
<evidence type="ECO:0000256" key="6">
    <source>
        <dbReference type="SAM" id="MobiDB-lite"/>
    </source>
</evidence>
<feature type="domain" description="Signal recognition particle SRP72 subunit RNA-binding" evidence="7">
    <location>
        <begin position="77"/>
        <end position="125"/>
    </location>
</feature>
<keyword evidence="4" id="KW-0256">Endoplasmic reticulum</keyword>
<dbReference type="OrthoDB" id="5421607at2759"/>
<dbReference type="InterPro" id="IPR013699">
    <property type="entry name" value="Signal_recog_part_SRP72_RNA-bd"/>
</dbReference>
<dbReference type="InterPro" id="IPR026270">
    <property type="entry name" value="SRP72"/>
</dbReference>
<name>A0A3P7LW28_DIBLA</name>
<evidence type="ECO:0000256" key="1">
    <source>
        <dbReference type="ARBA" id="ARBA00004240"/>
    </source>
</evidence>
<dbReference type="GO" id="GO:0005786">
    <property type="term" value="C:signal recognition particle, endoplasmic reticulum targeting"/>
    <property type="evidence" value="ECO:0007669"/>
    <property type="project" value="TreeGrafter"/>
</dbReference>
<dbReference type="Pfam" id="PF08492">
    <property type="entry name" value="SRP72"/>
    <property type="match status" value="1"/>
</dbReference>
<dbReference type="EMBL" id="UYRU01061804">
    <property type="protein sequence ID" value="VDN15223.1"/>
    <property type="molecule type" value="Genomic_DNA"/>
</dbReference>
<evidence type="ECO:0000256" key="3">
    <source>
        <dbReference type="ARBA" id="ARBA00022490"/>
    </source>
</evidence>
<keyword evidence="9" id="KW-1185">Reference proteome</keyword>
<dbReference type="GO" id="GO:0043022">
    <property type="term" value="F:ribosome binding"/>
    <property type="evidence" value="ECO:0007669"/>
    <property type="project" value="TreeGrafter"/>
</dbReference>
<gene>
    <name evidence="8" type="ORF">DILT_LOCUS11054</name>
</gene>
<dbReference type="AlphaFoldDB" id="A0A3P7LW28"/>